<dbReference type="Pfam" id="PF07530">
    <property type="entry name" value="PRE_C2HC"/>
    <property type="match status" value="1"/>
</dbReference>
<dbReference type="Proteomes" id="UP000719412">
    <property type="component" value="Unassembled WGS sequence"/>
</dbReference>
<feature type="domain" description="Pre-C2HC" evidence="1">
    <location>
        <begin position="111"/>
        <end position="153"/>
    </location>
</feature>
<sequence>MSNLWPAASKIPPIIVRNATKWSSLAQAMTSRRINFNNAKPCVDVIWVNPVTVDDFRALTRLLEERRVPFHSFALPEAKTLRAVLRTVPVEIRVDDVKSELVVSIKVTKVISNRSKLPLPLVPVEMPKHTGQMFELRSVCHLRISVERPHKKGSTAQ</sequence>
<evidence type="ECO:0000313" key="3">
    <source>
        <dbReference type="Proteomes" id="UP000719412"/>
    </source>
</evidence>
<comment type="caution">
    <text evidence="2">The sequence shown here is derived from an EMBL/GenBank/DDBJ whole genome shotgun (WGS) entry which is preliminary data.</text>
</comment>
<dbReference type="AlphaFoldDB" id="A0A8J6HGH8"/>
<gene>
    <name evidence="2" type="ORF">GEV33_008530</name>
</gene>
<evidence type="ECO:0000313" key="2">
    <source>
        <dbReference type="EMBL" id="KAH0814261.1"/>
    </source>
</evidence>
<reference evidence="2" key="1">
    <citation type="journal article" date="2020" name="J Insects Food Feed">
        <title>The yellow mealworm (Tenebrio molitor) genome: a resource for the emerging insects as food and feed industry.</title>
        <authorList>
            <person name="Eriksson T."/>
            <person name="Andere A."/>
            <person name="Kelstrup H."/>
            <person name="Emery V."/>
            <person name="Picard C."/>
        </authorList>
    </citation>
    <scope>NUCLEOTIDE SEQUENCE</scope>
    <source>
        <strain evidence="2">Stoneville</strain>
        <tissue evidence="2">Whole head</tissue>
    </source>
</reference>
<organism evidence="2 3">
    <name type="scientific">Tenebrio molitor</name>
    <name type="common">Yellow mealworm beetle</name>
    <dbReference type="NCBI Taxonomy" id="7067"/>
    <lineage>
        <taxon>Eukaryota</taxon>
        <taxon>Metazoa</taxon>
        <taxon>Ecdysozoa</taxon>
        <taxon>Arthropoda</taxon>
        <taxon>Hexapoda</taxon>
        <taxon>Insecta</taxon>
        <taxon>Pterygota</taxon>
        <taxon>Neoptera</taxon>
        <taxon>Endopterygota</taxon>
        <taxon>Coleoptera</taxon>
        <taxon>Polyphaga</taxon>
        <taxon>Cucujiformia</taxon>
        <taxon>Tenebrionidae</taxon>
        <taxon>Tenebrio</taxon>
    </lineage>
</organism>
<evidence type="ECO:0000259" key="1">
    <source>
        <dbReference type="Pfam" id="PF07530"/>
    </source>
</evidence>
<proteinExistence type="predicted"/>
<accession>A0A8J6HGH8</accession>
<name>A0A8J6HGH8_TENMO</name>
<keyword evidence="3" id="KW-1185">Reference proteome</keyword>
<reference evidence="2" key="2">
    <citation type="submission" date="2021-08" db="EMBL/GenBank/DDBJ databases">
        <authorList>
            <person name="Eriksson T."/>
        </authorList>
    </citation>
    <scope>NUCLEOTIDE SEQUENCE</scope>
    <source>
        <strain evidence="2">Stoneville</strain>
        <tissue evidence="2">Whole head</tissue>
    </source>
</reference>
<dbReference type="InterPro" id="IPR006579">
    <property type="entry name" value="Pre_C2HC_dom"/>
</dbReference>
<dbReference type="EMBL" id="JABDTM020024463">
    <property type="protein sequence ID" value="KAH0814261.1"/>
    <property type="molecule type" value="Genomic_DNA"/>
</dbReference>
<protein>
    <recommendedName>
        <fullName evidence="1">Pre-C2HC domain-containing protein</fullName>
    </recommendedName>
</protein>